<dbReference type="EMBL" id="VSSQ01025400">
    <property type="protein sequence ID" value="MPM73497.1"/>
    <property type="molecule type" value="Genomic_DNA"/>
</dbReference>
<name>A0A645C833_9ZZZZ</name>
<accession>A0A645C833</accession>
<sequence>MRKLTQNEINKVGTVLSKMKDAVKGKRTDSKGNNLTSRQRRKIYALTEKLGWNNNNARINGFVKKMFDVERLEWLDDDQCSKLIEILKKMVNRLENDKGR</sequence>
<dbReference type="Pfam" id="PF06252">
    <property type="entry name" value="GemA"/>
    <property type="match status" value="1"/>
</dbReference>
<dbReference type="AlphaFoldDB" id="A0A645C833"/>
<dbReference type="InterPro" id="IPR009363">
    <property type="entry name" value="Phage_Mu_Gp16"/>
</dbReference>
<reference evidence="1" key="1">
    <citation type="submission" date="2019-08" db="EMBL/GenBank/DDBJ databases">
        <authorList>
            <person name="Kucharzyk K."/>
            <person name="Murdoch R.W."/>
            <person name="Higgins S."/>
            <person name="Loffler F."/>
        </authorList>
    </citation>
    <scope>NUCLEOTIDE SEQUENCE</scope>
</reference>
<proteinExistence type="predicted"/>
<comment type="caution">
    <text evidence="1">The sequence shown here is derived from an EMBL/GenBank/DDBJ whole genome shotgun (WGS) entry which is preliminary data.</text>
</comment>
<protein>
    <submittedName>
        <fullName evidence="1">Uncharacterized protein</fullName>
    </submittedName>
</protein>
<gene>
    <name evidence="1" type="ORF">SDC9_120477</name>
</gene>
<organism evidence="1">
    <name type="scientific">bioreactor metagenome</name>
    <dbReference type="NCBI Taxonomy" id="1076179"/>
    <lineage>
        <taxon>unclassified sequences</taxon>
        <taxon>metagenomes</taxon>
        <taxon>ecological metagenomes</taxon>
    </lineage>
</organism>
<evidence type="ECO:0000313" key="1">
    <source>
        <dbReference type="EMBL" id="MPM73497.1"/>
    </source>
</evidence>